<dbReference type="PANTHER" id="PTHR44591:SF3">
    <property type="entry name" value="RESPONSE REGULATORY DOMAIN-CONTAINING PROTEIN"/>
    <property type="match status" value="1"/>
</dbReference>
<dbReference type="SUPFAM" id="SSF52172">
    <property type="entry name" value="CheY-like"/>
    <property type="match status" value="1"/>
</dbReference>
<reference evidence="5" key="1">
    <citation type="journal article" date="2019" name="Int. J. Syst. Evol. Microbiol.">
        <title>The Global Catalogue of Microorganisms (GCM) 10K type strain sequencing project: providing services to taxonomists for standard genome sequencing and annotation.</title>
        <authorList>
            <consortium name="The Broad Institute Genomics Platform"/>
            <consortium name="The Broad Institute Genome Sequencing Center for Infectious Disease"/>
            <person name="Wu L."/>
            <person name="Ma J."/>
        </authorList>
    </citation>
    <scope>NUCLEOTIDE SEQUENCE [LARGE SCALE GENOMIC DNA]</scope>
    <source>
        <strain evidence="5">CCUG 49679</strain>
    </source>
</reference>
<dbReference type="PANTHER" id="PTHR44591">
    <property type="entry name" value="STRESS RESPONSE REGULATOR PROTEIN 1"/>
    <property type="match status" value="1"/>
</dbReference>
<dbReference type="Gene3D" id="3.40.50.2300">
    <property type="match status" value="1"/>
</dbReference>
<proteinExistence type="predicted"/>
<dbReference type="PROSITE" id="PS50110">
    <property type="entry name" value="RESPONSE_REGULATORY"/>
    <property type="match status" value="1"/>
</dbReference>
<dbReference type="RefSeq" id="WP_379789733.1">
    <property type="nucleotide sequence ID" value="NZ_JBHSQB010000003.1"/>
</dbReference>
<sequence length="134" mass="15285">MAPPKINIALIDDDQDEKYIFQIALDELEIDYSFEYFSSANDFLDHINNSSVSLPNIAFLDMHMPLTSGLELLEIIRKQSQFDSMRSVIYSNSMSEVTISAFKSLGTVDFIVKPPELSEMKNVLRRLIIMDSLV</sequence>
<dbReference type="Pfam" id="PF00072">
    <property type="entry name" value="Response_reg"/>
    <property type="match status" value="1"/>
</dbReference>
<dbReference type="SMART" id="SM00448">
    <property type="entry name" value="REC"/>
    <property type="match status" value="1"/>
</dbReference>
<dbReference type="InterPro" id="IPR011006">
    <property type="entry name" value="CheY-like_superfamily"/>
</dbReference>
<feature type="domain" description="Response regulatory" evidence="3">
    <location>
        <begin position="7"/>
        <end position="128"/>
    </location>
</feature>
<name>A0ABW1PHM2_9FLAO</name>
<protein>
    <submittedName>
        <fullName evidence="4">Response regulator</fullName>
    </submittedName>
</protein>
<comment type="caution">
    <text evidence="4">The sequence shown here is derived from an EMBL/GenBank/DDBJ whole genome shotgun (WGS) entry which is preliminary data.</text>
</comment>
<evidence type="ECO:0000256" key="2">
    <source>
        <dbReference type="PROSITE-ProRule" id="PRU00169"/>
    </source>
</evidence>
<dbReference type="Proteomes" id="UP001596287">
    <property type="component" value="Unassembled WGS sequence"/>
</dbReference>
<accession>A0ABW1PHM2</accession>
<dbReference type="InterPro" id="IPR050595">
    <property type="entry name" value="Bact_response_regulator"/>
</dbReference>
<organism evidence="4 5">
    <name type="scientific">Flavobacterium qiangtangense</name>
    <dbReference type="NCBI Taxonomy" id="1442595"/>
    <lineage>
        <taxon>Bacteria</taxon>
        <taxon>Pseudomonadati</taxon>
        <taxon>Bacteroidota</taxon>
        <taxon>Flavobacteriia</taxon>
        <taxon>Flavobacteriales</taxon>
        <taxon>Flavobacteriaceae</taxon>
        <taxon>Flavobacterium</taxon>
    </lineage>
</organism>
<evidence type="ECO:0000313" key="5">
    <source>
        <dbReference type="Proteomes" id="UP001596287"/>
    </source>
</evidence>
<evidence type="ECO:0000259" key="3">
    <source>
        <dbReference type="PROSITE" id="PS50110"/>
    </source>
</evidence>
<evidence type="ECO:0000313" key="4">
    <source>
        <dbReference type="EMBL" id="MFC6095128.1"/>
    </source>
</evidence>
<feature type="modified residue" description="4-aspartylphosphate" evidence="2">
    <location>
        <position position="61"/>
    </location>
</feature>
<dbReference type="EMBL" id="JBHSQB010000003">
    <property type="protein sequence ID" value="MFC6095128.1"/>
    <property type="molecule type" value="Genomic_DNA"/>
</dbReference>
<dbReference type="InterPro" id="IPR001789">
    <property type="entry name" value="Sig_transdc_resp-reg_receiver"/>
</dbReference>
<keyword evidence="5" id="KW-1185">Reference proteome</keyword>
<evidence type="ECO:0000256" key="1">
    <source>
        <dbReference type="ARBA" id="ARBA00022553"/>
    </source>
</evidence>
<gene>
    <name evidence="4" type="ORF">ACFPVY_00585</name>
</gene>
<keyword evidence="1 2" id="KW-0597">Phosphoprotein</keyword>